<dbReference type="EMBL" id="SMKI01000028">
    <property type="protein sequence ID" value="TDC78728.1"/>
    <property type="molecule type" value="Genomic_DNA"/>
</dbReference>
<comment type="caution">
    <text evidence="6">The sequence shown here is derived from an EMBL/GenBank/DDBJ whole genome shotgun (WGS) entry which is preliminary data.</text>
</comment>
<dbReference type="GO" id="GO:0004518">
    <property type="term" value="F:nuclease activity"/>
    <property type="evidence" value="ECO:0007669"/>
    <property type="project" value="UniProtKB-KW"/>
</dbReference>
<reference evidence="6 7" key="1">
    <citation type="submission" date="2019-03" db="EMBL/GenBank/DDBJ databases">
        <title>Draft genome sequences of novel Actinobacteria.</title>
        <authorList>
            <person name="Sahin N."/>
            <person name="Ay H."/>
            <person name="Saygin H."/>
        </authorList>
    </citation>
    <scope>NUCLEOTIDE SEQUENCE [LARGE SCALE GENOMIC DNA]</scope>
    <source>
        <strain evidence="6 7">DSM 41900</strain>
    </source>
</reference>
<keyword evidence="7" id="KW-1185">Reference proteome</keyword>
<organism evidence="6 7">
    <name type="scientific">Streptomyces hainanensis</name>
    <dbReference type="NCBI Taxonomy" id="402648"/>
    <lineage>
        <taxon>Bacteria</taxon>
        <taxon>Bacillati</taxon>
        <taxon>Actinomycetota</taxon>
        <taxon>Actinomycetes</taxon>
        <taxon>Kitasatosporales</taxon>
        <taxon>Streptomycetaceae</taxon>
        <taxon>Streptomyces</taxon>
    </lineage>
</organism>
<dbReference type="Gene3D" id="3.40.50.1010">
    <property type="entry name" value="5'-nuclease"/>
    <property type="match status" value="1"/>
</dbReference>
<dbReference type="CDD" id="cd09873">
    <property type="entry name" value="PIN_Pae0151-like"/>
    <property type="match status" value="1"/>
</dbReference>
<name>A0A4R4TL30_9ACTN</name>
<evidence type="ECO:0000313" key="6">
    <source>
        <dbReference type="EMBL" id="TDC78728.1"/>
    </source>
</evidence>
<keyword evidence="3" id="KW-0378">Hydrolase</keyword>
<keyword evidence="4" id="KW-0460">Magnesium</keyword>
<accession>A0A4R4TL30</accession>
<dbReference type="InterPro" id="IPR051619">
    <property type="entry name" value="TypeII_TA_RNase_PINc/VapC"/>
</dbReference>
<dbReference type="InterPro" id="IPR044153">
    <property type="entry name" value="PIN_Pae0151-like"/>
</dbReference>
<feature type="domain" description="PIN" evidence="5">
    <location>
        <begin position="2"/>
        <end position="125"/>
    </location>
</feature>
<dbReference type="GO" id="GO:0016787">
    <property type="term" value="F:hydrolase activity"/>
    <property type="evidence" value="ECO:0007669"/>
    <property type="project" value="UniProtKB-KW"/>
</dbReference>
<dbReference type="RefSeq" id="WP_132816541.1">
    <property type="nucleotide sequence ID" value="NZ_SMKI01000028.1"/>
</dbReference>
<keyword evidence="2" id="KW-0479">Metal-binding</keyword>
<evidence type="ECO:0000256" key="3">
    <source>
        <dbReference type="ARBA" id="ARBA00022801"/>
    </source>
</evidence>
<dbReference type="Pfam" id="PF01850">
    <property type="entry name" value="PIN"/>
    <property type="match status" value="1"/>
</dbReference>
<evidence type="ECO:0000256" key="4">
    <source>
        <dbReference type="ARBA" id="ARBA00022842"/>
    </source>
</evidence>
<keyword evidence="1" id="KW-0540">Nuclease</keyword>
<evidence type="ECO:0000256" key="1">
    <source>
        <dbReference type="ARBA" id="ARBA00022722"/>
    </source>
</evidence>
<dbReference type="SUPFAM" id="SSF88723">
    <property type="entry name" value="PIN domain-like"/>
    <property type="match status" value="1"/>
</dbReference>
<proteinExistence type="predicted"/>
<dbReference type="PANTHER" id="PTHR35901:SF1">
    <property type="entry name" value="EXONUCLEASE VAPC9"/>
    <property type="match status" value="1"/>
</dbReference>
<sequence length="141" mass="15294">MIVVDCSALVHALADTGHRGRAVRERLDQEDALAAPSLLDTEILSALVRLARRSGSGIPPRISQRDRDKAMDIYRQLPLQRHEVPTLWPRMVQLASDLSVHDAAYTALAEALSVPLVTSDARIARGYGGTGGASRCLIETL</sequence>
<dbReference type="AlphaFoldDB" id="A0A4R4TL30"/>
<dbReference type="InterPro" id="IPR029060">
    <property type="entry name" value="PIN-like_dom_sf"/>
</dbReference>
<dbReference type="InterPro" id="IPR002716">
    <property type="entry name" value="PIN_dom"/>
</dbReference>
<evidence type="ECO:0000259" key="5">
    <source>
        <dbReference type="Pfam" id="PF01850"/>
    </source>
</evidence>
<dbReference type="OrthoDB" id="4377304at2"/>
<evidence type="ECO:0000256" key="2">
    <source>
        <dbReference type="ARBA" id="ARBA00022723"/>
    </source>
</evidence>
<evidence type="ECO:0000313" key="7">
    <source>
        <dbReference type="Proteomes" id="UP000295345"/>
    </source>
</evidence>
<protein>
    <submittedName>
        <fullName evidence="6">PIN domain-containing protein</fullName>
    </submittedName>
</protein>
<gene>
    <name evidence="6" type="ORF">E1283_04485</name>
</gene>
<dbReference type="Proteomes" id="UP000295345">
    <property type="component" value="Unassembled WGS sequence"/>
</dbReference>
<dbReference type="PANTHER" id="PTHR35901">
    <property type="entry name" value="RIBONUCLEASE VAPC3"/>
    <property type="match status" value="1"/>
</dbReference>
<dbReference type="GO" id="GO:0046872">
    <property type="term" value="F:metal ion binding"/>
    <property type="evidence" value="ECO:0007669"/>
    <property type="project" value="UniProtKB-KW"/>
</dbReference>